<sequence length="395" mass="43472">MDGDGGDRTADQAGATLRLRVAGGVSAIDAASWDACAGADNPFVSHAFFSALELSGSACAATGWLPLHLVAEDVNGAVAGIAPCYLKSHSMGEYVFDHGWARAFEQAGGSYYPKLQACVPFTPVTGPRLLARPGPEAQETRRALARGLVALRGRAGASSVHVTFPTAEDWRLLGGNGYLQRRDRQYHWFNEGYASFDDFLQALSSSRRKTIRRERREAVKDGLVIERLSGAEISEEAWDAFFAFYQDTGSRKWGRPYLTRDFYRRVAETMADRVLLVMARRAGRYVAGAINFIGADALYGRHWGCIEDHPFLHFEICYYQAIDYAIGAGLARVEAGAQGEHKLARGYRPVETRSAHAIAHPGLRRAVAAFLEEESRHIDALLPEMEALLPFRRSG</sequence>
<organism evidence="1 2">
    <name type="scientific">Camelimonas abortus</name>
    <dbReference type="NCBI Taxonomy" id="1017184"/>
    <lineage>
        <taxon>Bacteria</taxon>
        <taxon>Pseudomonadati</taxon>
        <taxon>Pseudomonadota</taxon>
        <taxon>Alphaproteobacteria</taxon>
        <taxon>Hyphomicrobiales</taxon>
        <taxon>Chelatococcaceae</taxon>
        <taxon>Camelimonas</taxon>
    </lineage>
</organism>
<dbReference type="EMBL" id="JBHRUV010000031">
    <property type="protein sequence ID" value="MFC3266155.1"/>
    <property type="molecule type" value="Genomic_DNA"/>
</dbReference>
<evidence type="ECO:0000313" key="2">
    <source>
        <dbReference type="Proteomes" id="UP001595536"/>
    </source>
</evidence>
<dbReference type="Proteomes" id="UP001595536">
    <property type="component" value="Unassembled WGS sequence"/>
</dbReference>
<dbReference type="SUPFAM" id="SSF55729">
    <property type="entry name" value="Acyl-CoA N-acyltransferases (Nat)"/>
    <property type="match status" value="1"/>
</dbReference>
<protein>
    <submittedName>
        <fullName evidence="1">GNAT family N-acetyltransferase</fullName>
    </submittedName>
</protein>
<dbReference type="PANTHER" id="PTHR47017">
    <property type="entry name" value="ACYL-COA"/>
    <property type="match status" value="1"/>
</dbReference>
<name>A0ABV7LDY0_9HYPH</name>
<evidence type="ECO:0000313" key="1">
    <source>
        <dbReference type="EMBL" id="MFC3266155.1"/>
    </source>
</evidence>
<proteinExistence type="predicted"/>
<comment type="caution">
    <text evidence="1">The sequence shown here is derived from an EMBL/GenBank/DDBJ whole genome shotgun (WGS) entry which is preliminary data.</text>
</comment>
<dbReference type="Pfam" id="PF04339">
    <property type="entry name" value="FemAB_like"/>
    <property type="match status" value="1"/>
</dbReference>
<dbReference type="InterPro" id="IPR007434">
    <property type="entry name" value="FemAB-like"/>
</dbReference>
<dbReference type="Gene3D" id="3.40.630.30">
    <property type="match status" value="1"/>
</dbReference>
<dbReference type="PANTHER" id="PTHR47017:SF1">
    <property type="entry name" value="ACYL-COA"/>
    <property type="match status" value="1"/>
</dbReference>
<dbReference type="RefSeq" id="WP_376830746.1">
    <property type="nucleotide sequence ID" value="NZ_JBHLWR010000006.1"/>
</dbReference>
<keyword evidence="2" id="KW-1185">Reference proteome</keyword>
<reference evidence="2" key="1">
    <citation type="journal article" date="2019" name="Int. J. Syst. Evol. Microbiol.">
        <title>The Global Catalogue of Microorganisms (GCM) 10K type strain sequencing project: providing services to taxonomists for standard genome sequencing and annotation.</title>
        <authorList>
            <consortium name="The Broad Institute Genomics Platform"/>
            <consortium name="The Broad Institute Genome Sequencing Center for Infectious Disease"/>
            <person name="Wu L."/>
            <person name="Ma J."/>
        </authorList>
    </citation>
    <scope>NUCLEOTIDE SEQUENCE [LARGE SCALE GENOMIC DNA]</scope>
    <source>
        <strain evidence="2">CCM 7941</strain>
    </source>
</reference>
<accession>A0ABV7LDY0</accession>
<dbReference type="InterPro" id="IPR016181">
    <property type="entry name" value="Acyl_CoA_acyltransferase"/>
</dbReference>
<gene>
    <name evidence="1" type="ORF">ACFOEX_07295</name>
</gene>